<feature type="compositionally biased region" description="Basic and acidic residues" evidence="1">
    <location>
        <begin position="65"/>
        <end position="77"/>
    </location>
</feature>
<feature type="compositionally biased region" description="Low complexity" evidence="1">
    <location>
        <begin position="102"/>
        <end position="113"/>
    </location>
</feature>
<feature type="region of interest" description="Disordered" evidence="1">
    <location>
        <begin position="529"/>
        <end position="633"/>
    </location>
</feature>
<accession>A0AAD2CK02</accession>
<organism evidence="3 4">
    <name type="scientific">Cylindrotheca closterium</name>
    <dbReference type="NCBI Taxonomy" id="2856"/>
    <lineage>
        <taxon>Eukaryota</taxon>
        <taxon>Sar</taxon>
        <taxon>Stramenopiles</taxon>
        <taxon>Ochrophyta</taxon>
        <taxon>Bacillariophyta</taxon>
        <taxon>Bacillariophyceae</taxon>
        <taxon>Bacillariophycidae</taxon>
        <taxon>Bacillariales</taxon>
        <taxon>Bacillariaceae</taxon>
        <taxon>Cylindrotheca</taxon>
    </lineage>
</organism>
<feature type="transmembrane region" description="Helical" evidence="2">
    <location>
        <begin position="280"/>
        <end position="299"/>
    </location>
</feature>
<feature type="compositionally biased region" description="Basic and acidic residues" evidence="1">
    <location>
        <begin position="1"/>
        <end position="32"/>
    </location>
</feature>
<feature type="compositionally biased region" description="Basic and acidic residues" evidence="1">
    <location>
        <begin position="243"/>
        <end position="272"/>
    </location>
</feature>
<dbReference type="EMBL" id="CAKOGP040000202">
    <property type="protein sequence ID" value="CAJ1932097.1"/>
    <property type="molecule type" value="Genomic_DNA"/>
</dbReference>
<keyword evidence="2" id="KW-0812">Transmembrane</keyword>
<evidence type="ECO:0000313" key="4">
    <source>
        <dbReference type="Proteomes" id="UP001295423"/>
    </source>
</evidence>
<dbReference type="Proteomes" id="UP001295423">
    <property type="component" value="Unassembled WGS sequence"/>
</dbReference>
<feature type="region of interest" description="Disordered" evidence="1">
    <location>
        <begin position="1"/>
        <end position="275"/>
    </location>
</feature>
<gene>
    <name evidence="3" type="ORF">CYCCA115_LOCUS2689</name>
</gene>
<keyword evidence="2" id="KW-1133">Transmembrane helix</keyword>
<keyword evidence="2" id="KW-0472">Membrane</keyword>
<keyword evidence="4" id="KW-1185">Reference proteome</keyword>
<evidence type="ECO:0000256" key="2">
    <source>
        <dbReference type="SAM" id="Phobius"/>
    </source>
</evidence>
<evidence type="ECO:0000256" key="1">
    <source>
        <dbReference type="SAM" id="MobiDB-lite"/>
    </source>
</evidence>
<feature type="compositionally biased region" description="Polar residues" evidence="1">
    <location>
        <begin position="336"/>
        <end position="345"/>
    </location>
</feature>
<feature type="compositionally biased region" description="Basic and acidic residues" evidence="1">
    <location>
        <begin position="89"/>
        <end position="100"/>
    </location>
</feature>
<feature type="compositionally biased region" description="Low complexity" evidence="1">
    <location>
        <begin position="79"/>
        <end position="88"/>
    </location>
</feature>
<feature type="region of interest" description="Disordered" evidence="1">
    <location>
        <begin position="309"/>
        <end position="351"/>
    </location>
</feature>
<comment type="caution">
    <text evidence="3">The sequence shown here is derived from an EMBL/GenBank/DDBJ whole genome shotgun (WGS) entry which is preliminary data.</text>
</comment>
<evidence type="ECO:0000313" key="3">
    <source>
        <dbReference type="EMBL" id="CAJ1932097.1"/>
    </source>
</evidence>
<feature type="compositionally biased region" description="Low complexity" evidence="1">
    <location>
        <begin position="621"/>
        <end position="633"/>
    </location>
</feature>
<feature type="compositionally biased region" description="Low complexity" evidence="1">
    <location>
        <begin position="575"/>
        <end position="589"/>
    </location>
</feature>
<feature type="compositionally biased region" description="Pro residues" evidence="1">
    <location>
        <begin position="590"/>
        <end position="606"/>
    </location>
</feature>
<reference evidence="3" key="1">
    <citation type="submission" date="2023-08" db="EMBL/GenBank/DDBJ databases">
        <authorList>
            <person name="Audoor S."/>
            <person name="Bilcke G."/>
        </authorList>
    </citation>
    <scope>NUCLEOTIDE SEQUENCE</scope>
</reference>
<feature type="compositionally biased region" description="Low complexity" evidence="1">
    <location>
        <begin position="313"/>
        <end position="334"/>
    </location>
</feature>
<name>A0AAD2CK02_9STRA</name>
<sequence length="1547" mass="167650">MSTKEGKSDDKQRSRKDRDRQDEDVKAMERARRSGGRRNQSTASGAESEKEVGLSRSSSHRNDRRTRDEREAKDRARNGRSSSSSRPGVSHESRTSDRSRQKSSGKSSRTSGSPRGGRKKNDEKKGYRNRRSSTPGAQAEDVASPRSRSSRRSGSRKGDEKKGYRNTGASTPGVQAERKVRDKASRKVSRHNSNSRNVHMDGTIVSNATAGDDGYAVHASIVGAGSADEGPTKEEQEAQMNKMAEEKAKRLREQEREEERQQREREEQEAEKKRKKRRNLVILLVLLLLIGGGAAAYFGTRGASNGGGDVAVDDGNNQNPADDTTSESPSSDPTMAGTNPPSQFTFKYPPPDLEDCQRLMDREPPLVEEGTLENREFEVDFDLGLSSADTNTTSVFPQVEQKIAEWLLPPLVGCDLQRRLDNGPSSFKGIRGEALRRLQSSEDPLRYMIADVLDIRAVDQAERCSTASDIPNCNFVTLKMNVLLRGDELNLYVATLLSGFFPEGQDLKVTIGFSDDIAIFAARSIRATGPTKAPSVMPSREPSVSPSDFPTKEPTIPIAESMNPSALVPEPTKLPSESPSKTPSATPSSVPTPTPPPTFAPIPGTTPIPTQTASGTPSQVPSKTPSSAPSVAPVIAATPSPTITASSMPSMSPSAAPIHACASLDLRDFNGQKVFGYDQNGAEHFYTFSASGMASWQIWDGTSSVTSMLENSRDPSFLSASYGDTMTGKSGEVTLLTTTNTASYLEINILGSSRFEMKIYLAEPGCLIPASGNVSCGSTLGTITMGSTLFGEDQNGLEHHYTFDSAYGEWKIWDGTGTTSLPESSRSPSGLRGYYEDVMTGKNGQVYLLSTSDASSYLEINTISSSSFEMKIYLSESSCGIPVSGNPCGATLGTITMGREVFREDEGGLEHHYAFDSSYAYWTFWYGTGTTSMPESSRSASGLRAYHSDMMTGKSGEVFLLSTSDATSYLEINVVDSSTFEMKIYISESSCEIPVSGNACGATLSTITVGSAVFREDEDGLEHHYAFDSSYAYWKVWDGMSAASMNENSRSESQLRAYHSDMMTGKSGEVFLLSTTGASSLEINVIDSSRFEMKIYISESTCEIPVSGNSCGATLSTITVGSAVFREDEDGLEHHYTFDSSYAYWKVWDGMSAASMNENSRSESQLRAYHSDMMTGKSGEVFLLSTTGASSLEINVIDSSRFEMKIYISESTCEIPVSGNSCGATLSTITVGSAVFREDEDGLEHHYTFDSSYAYWKVWDGMSAASMNENSRSESQLRAYHSDMMTGKSGEVFLLSTSDATSYLEINAIDGTTFEMKIYISESTCEIPVSGNSCGATLSTITVGSAVFREDEGGLEHHYTFDSSYAYWKVWDGMSTASMIENSRSGSQLRAYYSDMMTGKSGEVFLLSTSGASYLEINVIGSSRFEMKIYISESSCEIPISGIPCGATLSSFGNGPTVTAVDTSAKQHTYAFDETYAQWQISGADNYMSESMRSASGLRAYYSDMMSGKSGEVIMHAGTGSGSVDVTILSPSTYEMNIYVSSSCALP</sequence>
<protein>
    <submittedName>
        <fullName evidence="3">Uncharacterized protein</fullName>
    </submittedName>
</protein>
<proteinExistence type="predicted"/>
<feature type="compositionally biased region" description="Basic and acidic residues" evidence="1">
    <location>
        <begin position="176"/>
        <end position="185"/>
    </location>
</feature>